<protein>
    <recommendedName>
        <fullName evidence="7">D-galactarate dehydratase</fullName>
    </recommendedName>
</protein>
<dbReference type="EMBL" id="UETC01000016">
    <property type="protein sequence ID" value="SSA51002.1"/>
    <property type="molecule type" value="Genomic_DNA"/>
</dbReference>
<feature type="signal peptide" evidence="2">
    <location>
        <begin position="1"/>
        <end position="18"/>
    </location>
</feature>
<reference evidence="4 6" key="1">
    <citation type="submission" date="2016-10" db="EMBL/GenBank/DDBJ databases">
        <authorList>
            <person name="Cai Z."/>
        </authorList>
    </citation>
    <scope>NUCLEOTIDE SEQUENCE [LARGE SCALE GENOMIC DNA]</scope>
    <source>
        <strain evidence="4 6">DSM 25227</strain>
    </source>
</reference>
<gene>
    <name evidence="3" type="ORF">BCF38_11679</name>
    <name evidence="4" type="ORF">SAMN05421539_11679</name>
</gene>
<dbReference type="PROSITE" id="PS51257">
    <property type="entry name" value="PROKAR_LIPOPROTEIN"/>
    <property type="match status" value="1"/>
</dbReference>
<keyword evidence="5" id="KW-1185">Reference proteome</keyword>
<sequence>MRPLAAILLVPLVLGACAKLPFGAEEEASTPPPQAASAPERTPAPVARPDVATAAPEAFDTVSEAEKEAARVAAQSAPTGGELGRVTVSLGDPADPGLWVKSALVTSEQPGTVRTETGEAIAVTLRPIGDGAGGPQISLPALRALGLPITGLHPVILSTSS</sequence>
<evidence type="ECO:0008006" key="7">
    <source>
        <dbReference type="Google" id="ProtNLM"/>
    </source>
</evidence>
<keyword evidence="2" id="KW-0732">Signal</keyword>
<dbReference type="RefSeq" id="WP_109566194.1">
    <property type="nucleotide sequence ID" value="NZ_QGDJ01000016.1"/>
</dbReference>
<reference evidence="3 5" key="2">
    <citation type="submission" date="2018-03" db="EMBL/GenBank/DDBJ databases">
        <title>Genomic Encyclopedia of Archaeal and Bacterial Type Strains, Phase II (KMG-II): from individual species to whole genera.</title>
        <authorList>
            <person name="Goeker M."/>
        </authorList>
    </citation>
    <scope>NUCLEOTIDE SEQUENCE [LARGE SCALE GENOMIC DNA]</scope>
    <source>
        <strain evidence="3 5">DSM 25227</strain>
    </source>
</reference>
<evidence type="ECO:0000313" key="5">
    <source>
        <dbReference type="Proteomes" id="UP000245839"/>
    </source>
</evidence>
<proteinExistence type="predicted"/>
<feature type="region of interest" description="Disordered" evidence="1">
    <location>
        <begin position="25"/>
        <end position="88"/>
    </location>
</feature>
<dbReference type="OrthoDB" id="7658975at2"/>
<evidence type="ECO:0000313" key="6">
    <source>
        <dbReference type="Proteomes" id="UP000251571"/>
    </source>
</evidence>
<accession>A0A2Y9C378</accession>
<evidence type="ECO:0000313" key="4">
    <source>
        <dbReference type="EMBL" id="SSA51002.1"/>
    </source>
</evidence>
<evidence type="ECO:0000256" key="2">
    <source>
        <dbReference type="SAM" id="SignalP"/>
    </source>
</evidence>
<dbReference type="Proteomes" id="UP000245839">
    <property type="component" value="Unassembled WGS sequence"/>
</dbReference>
<name>A0A2Y9C378_9RHOB</name>
<evidence type="ECO:0000256" key="1">
    <source>
        <dbReference type="SAM" id="MobiDB-lite"/>
    </source>
</evidence>
<evidence type="ECO:0000313" key="3">
    <source>
        <dbReference type="EMBL" id="PWJ12521.1"/>
    </source>
</evidence>
<organism evidence="4 6">
    <name type="scientific">Jannaschia seohaensis</name>
    <dbReference type="NCBI Taxonomy" id="475081"/>
    <lineage>
        <taxon>Bacteria</taxon>
        <taxon>Pseudomonadati</taxon>
        <taxon>Pseudomonadota</taxon>
        <taxon>Alphaproteobacteria</taxon>
        <taxon>Rhodobacterales</taxon>
        <taxon>Roseobacteraceae</taxon>
        <taxon>Jannaschia</taxon>
    </lineage>
</organism>
<dbReference type="EMBL" id="QGDJ01000016">
    <property type="protein sequence ID" value="PWJ12521.1"/>
    <property type="molecule type" value="Genomic_DNA"/>
</dbReference>
<feature type="chain" id="PRO_5036059083" description="D-galactarate dehydratase" evidence="2">
    <location>
        <begin position="19"/>
        <end position="161"/>
    </location>
</feature>
<dbReference type="AlphaFoldDB" id="A0A2Y9C378"/>
<dbReference type="Proteomes" id="UP000251571">
    <property type="component" value="Unassembled WGS sequence"/>
</dbReference>